<evidence type="ECO:0000313" key="1">
    <source>
        <dbReference type="EMBL" id="KTT70150.1"/>
    </source>
</evidence>
<reference evidence="1 2" key="1">
    <citation type="journal article" date="2016" name="Front. Microbiol.">
        <title>Genomic Resource of Rice Seed Associated Bacteria.</title>
        <authorList>
            <person name="Midha S."/>
            <person name="Bansal K."/>
            <person name="Sharma S."/>
            <person name="Kumar N."/>
            <person name="Patil P.P."/>
            <person name="Chaudhry V."/>
            <person name="Patil P.B."/>
        </authorList>
    </citation>
    <scope>NUCLEOTIDE SEQUENCE [LARGE SCALE GENOMIC DNA]</scope>
    <source>
        <strain evidence="1 2">NS319</strain>
    </source>
</reference>
<evidence type="ECO:0000313" key="2">
    <source>
        <dbReference type="Proteomes" id="UP000072867"/>
    </source>
</evidence>
<comment type="caution">
    <text evidence="1">The sequence shown here is derived from an EMBL/GenBank/DDBJ whole genome shotgun (WGS) entry which is preliminary data.</text>
</comment>
<sequence length="109" mass="12255">MSQDIPLSNAMLCWNNGFHGAPPSVAVVRWPDKIGASDAYQSSVGACFTDFRSKDERAQRLQIMIDAWHVAAFYDVPVAMVHEAMLVVPEYRDMLADDCLPRQFAHERA</sequence>
<name>A0A147HYS4_9SPHN</name>
<dbReference type="EMBL" id="LDTD01000056">
    <property type="protein sequence ID" value="KTT70150.1"/>
    <property type="molecule type" value="Genomic_DNA"/>
</dbReference>
<gene>
    <name evidence="1" type="ORF">NS319_08360</name>
</gene>
<protein>
    <submittedName>
        <fullName evidence="1">Uncharacterized protein</fullName>
    </submittedName>
</protein>
<dbReference type="PATRIC" id="fig|33051.3.peg.2806"/>
<dbReference type="RefSeq" id="WP_058733210.1">
    <property type="nucleotide sequence ID" value="NZ_LDTD01000056.1"/>
</dbReference>
<organism evidence="1 2">
    <name type="scientific">Sphingomonas sanguinis</name>
    <dbReference type="NCBI Taxonomy" id="33051"/>
    <lineage>
        <taxon>Bacteria</taxon>
        <taxon>Pseudomonadati</taxon>
        <taxon>Pseudomonadota</taxon>
        <taxon>Alphaproteobacteria</taxon>
        <taxon>Sphingomonadales</taxon>
        <taxon>Sphingomonadaceae</taxon>
        <taxon>Sphingomonas</taxon>
    </lineage>
</organism>
<dbReference type="Proteomes" id="UP000072867">
    <property type="component" value="Unassembled WGS sequence"/>
</dbReference>
<proteinExistence type="predicted"/>
<accession>A0A147HYS4</accession>
<dbReference type="AlphaFoldDB" id="A0A147HYS4"/>